<comment type="caution">
    <text evidence="2">The sequence shown here is derived from an EMBL/GenBank/DDBJ whole genome shotgun (WGS) entry which is preliminary data.</text>
</comment>
<dbReference type="SUPFAM" id="SSF50475">
    <property type="entry name" value="FMN-binding split barrel"/>
    <property type="match status" value="1"/>
</dbReference>
<evidence type="ECO:0000259" key="1">
    <source>
        <dbReference type="Pfam" id="PF12766"/>
    </source>
</evidence>
<proteinExistence type="predicted"/>
<accession>A0A2V3II53</accession>
<dbReference type="PANTHER" id="PTHR28243:SF1">
    <property type="entry name" value="PYRIDOXAMINE 5'-PHOSPHATE OXIDASE ALR4036 FAMILY FMN-BINDING DOMAIN-CONTAINING PROTEIN"/>
    <property type="match status" value="1"/>
</dbReference>
<name>A0A2V3II53_9FLOR</name>
<keyword evidence="3" id="KW-1185">Reference proteome</keyword>
<dbReference type="InterPro" id="IPR012349">
    <property type="entry name" value="Split_barrel_FMN-bd"/>
</dbReference>
<reference evidence="2 3" key="1">
    <citation type="journal article" date="2018" name="Mol. Biol. Evol.">
        <title>Analysis of the draft genome of the red seaweed Gracilariopsis chorda provides insights into genome size evolution in Rhodophyta.</title>
        <authorList>
            <person name="Lee J."/>
            <person name="Yang E.C."/>
            <person name="Graf L."/>
            <person name="Yang J.H."/>
            <person name="Qiu H."/>
            <person name="Zel Zion U."/>
            <person name="Chan C.X."/>
            <person name="Stephens T.G."/>
            <person name="Weber A.P.M."/>
            <person name="Boo G.H."/>
            <person name="Boo S.M."/>
            <person name="Kim K.M."/>
            <person name="Shin Y."/>
            <person name="Jung M."/>
            <person name="Lee S.J."/>
            <person name="Yim H.S."/>
            <person name="Lee J.H."/>
            <person name="Bhattacharya D."/>
            <person name="Yoon H.S."/>
        </authorList>
    </citation>
    <scope>NUCLEOTIDE SEQUENCE [LARGE SCALE GENOMIC DNA]</scope>
    <source>
        <strain evidence="2 3">SKKU-2015</strain>
        <tissue evidence="2">Whole body</tissue>
    </source>
</reference>
<evidence type="ECO:0000313" key="2">
    <source>
        <dbReference type="EMBL" id="PXF41718.1"/>
    </source>
</evidence>
<dbReference type="Gene3D" id="2.30.110.10">
    <property type="entry name" value="Electron Transport, Fmn-binding Protein, Chain A"/>
    <property type="match status" value="1"/>
</dbReference>
<dbReference type="Pfam" id="PF12766">
    <property type="entry name" value="Pyridox_oxase_2"/>
    <property type="match status" value="1"/>
</dbReference>
<dbReference type="InterPro" id="IPR024624">
    <property type="entry name" value="Pyridox_Oxase_Alr4036_FMN-bd"/>
</dbReference>
<organism evidence="2 3">
    <name type="scientific">Gracilariopsis chorda</name>
    <dbReference type="NCBI Taxonomy" id="448386"/>
    <lineage>
        <taxon>Eukaryota</taxon>
        <taxon>Rhodophyta</taxon>
        <taxon>Florideophyceae</taxon>
        <taxon>Rhodymeniophycidae</taxon>
        <taxon>Gracilariales</taxon>
        <taxon>Gracilariaceae</taxon>
        <taxon>Gracilariopsis</taxon>
    </lineage>
</organism>
<sequence>MEPKSLDNTPSYVPNGKRLWYELLQSAIAASPPQSMNVAQLATLRPTDSTPISNRPTVRSVNIRSINKDGLSFCSDKRAAKAQILSQVPEAELHFWLPQVYLQMRLSGKLRINKDEKMRQEWWSSLRPHEKLWFAWPTPAAPRDEAALAAAKPSEDISDDFAILTLDVDFVDVSLLAPSPFARELHILRVNEWCIQAVNP</sequence>
<evidence type="ECO:0000313" key="3">
    <source>
        <dbReference type="Proteomes" id="UP000247409"/>
    </source>
</evidence>
<feature type="domain" description="Pyridoxamine 5'-phosphate oxidase Alr4036 family FMN-binding" evidence="1">
    <location>
        <begin position="19"/>
        <end position="112"/>
    </location>
</feature>
<dbReference type="STRING" id="448386.A0A2V3II53"/>
<protein>
    <submittedName>
        <fullName evidence="2">Pyridoxine/pyridoxamine 5'-phosphate oxidase</fullName>
    </submittedName>
</protein>
<dbReference type="PANTHER" id="PTHR28243">
    <property type="entry name" value="AGL049CP"/>
    <property type="match status" value="1"/>
</dbReference>
<dbReference type="AlphaFoldDB" id="A0A2V3II53"/>
<dbReference type="EMBL" id="NBIV01000200">
    <property type="protein sequence ID" value="PXF41718.1"/>
    <property type="molecule type" value="Genomic_DNA"/>
</dbReference>
<dbReference type="GO" id="GO:0010181">
    <property type="term" value="F:FMN binding"/>
    <property type="evidence" value="ECO:0007669"/>
    <property type="project" value="InterPro"/>
</dbReference>
<dbReference type="Proteomes" id="UP000247409">
    <property type="component" value="Unassembled WGS sequence"/>
</dbReference>
<gene>
    <name evidence="2" type="ORF">BWQ96_08564</name>
</gene>